<evidence type="ECO:0000256" key="2">
    <source>
        <dbReference type="ARBA" id="ARBA00004613"/>
    </source>
</evidence>
<feature type="domain" description="RRM" evidence="12">
    <location>
        <begin position="458"/>
        <end position="536"/>
    </location>
</feature>
<comment type="subcellular location">
    <subcellularLocation>
        <location evidence="1">Nucleus</location>
    </subcellularLocation>
    <subcellularLocation>
        <location evidence="2">Secreted</location>
    </subcellularLocation>
</comment>
<dbReference type="InterPro" id="IPR019345">
    <property type="entry name" value="ARMET_C"/>
</dbReference>
<dbReference type="InterPro" id="IPR010912">
    <property type="entry name" value="SPOC_met"/>
</dbReference>
<dbReference type="AlphaFoldDB" id="A0A6G0J5W0"/>
<dbReference type="GO" id="GO:0005634">
    <property type="term" value="C:nucleus"/>
    <property type="evidence" value="ECO:0007669"/>
    <property type="project" value="UniProtKB-SubCell"/>
</dbReference>
<accession>A0A6G0J5W0</accession>
<evidence type="ECO:0000256" key="8">
    <source>
        <dbReference type="ARBA" id="ARBA00023242"/>
    </source>
</evidence>
<dbReference type="EMBL" id="REGW02000003">
    <property type="protein sequence ID" value="KAE8298931.1"/>
    <property type="molecule type" value="Genomic_DNA"/>
</dbReference>
<evidence type="ECO:0000259" key="12">
    <source>
        <dbReference type="PROSITE" id="PS50102"/>
    </source>
</evidence>
<dbReference type="InterPro" id="IPR036361">
    <property type="entry name" value="SAP_dom_sf"/>
</dbReference>
<evidence type="ECO:0000256" key="9">
    <source>
        <dbReference type="PROSITE-ProRule" id="PRU00176"/>
    </source>
</evidence>
<dbReference type="PANTHER" id="PTHR12990:SF10">
    <property type="entry name" value="MESENCEPHALIC ASTROCYTE-DERIVED NEUROTROPHIC FACTOR"/>
    <property type="match status" value="1"/>
</dbReference>
<dbReference type="InterPro" id="IPR035979">
    <property type="entry name" value="RBD_domain_sf"/>
</dbReference>
<dbReference type="SUPFAM" id="SSF68906">
    <property type="entry name" value="SAP domain"/>
    <property type="match status" value="1"/>
</dbReference>
<evidence type="ECO:0000259" key="13">
    <source>
        <dbReference type="PROSITE" id="PS50917"/>
    </source>
</evidence>
<feature type="compositionally biased region" description="Basic and acidic residues" evidence="10">
    <location>
        <begin position="693"/>
        <end position="708"/>
    </location>
</feature>
<gene>
    <name evidence="14" type="ORF">D5F01_LYC03443</name>
</gene>
<dbReference type="Proteomes" id="UP000424527">
    <property type="component" value="Unassembled WGS sequence"/>
</dbReference>
<evidence type="ECO:0000256" key="5">
    <source>
        <dbReference type="ARBA" id="ARBA00022729"/>
    </source>
</evidence>
<dbReference type="SMART" id="SM00360">
    <property type="entry name" value="RRM"/>
    <property type="match status" value="2"/>
</dbReference>
<dbReference type="PANTHER" id="PTHR12990">
    <property type="entry name" value="ARMET-LIKE PROTEIN"/>
    <property type="match status" value="1"/>
</dbReference>
<dbReference type="Pfam" id="PF00076">
    <property type="entry name" value="RRM_1"/>
    <property type="match status" value="2"/>
</dbReference>
<keyword evidence="7" id="KW-1015">Disulfide bond</keyword>
<dbReference type="Pfam" id="PF10208">
    <property type="entry name" value="ARMET_C"/>
    <property type="match status" value="1"/>
</dbReference>
<feature type="region of interest" description="Disordered" evidence="10">
    <location>
        <begin position="567"/>
        <end position="773"/>
    </location>
</feature>
<feature type="compositionally biased region" description="Basic and acidic residues" evidence="10">
    <location>
        <begin position="170"/>
        <end position="186"/>
    </location>
</feature>
<sequence>MLCLSGLSVALALALVPGPGAALKDGECEVCVSFLGKFYQTLQDNNVNFNSADIEKAIVKSCRDAKGKENRFCYYIGATSDAATKIINEVSKPLSYHVPVDKICEKLKKKDSQICELKYDKQLDLTTVDLKKLKVKDLKKILEEWGESCKGCAEKSDFIRKITELMPKTEEFPLHPEDEAAGREGAEPVQGRRQAGPGREGRARGETSCRRRRWLCCWRRAELSPPEPEQGAGEAAAPGGAGGRLELHHRHELSLLGRPPLRTTAAAATAAAAELPAARPGTLEYKTLLISNLGSQVSDEDVEDALFHEFKKFGDVSVKLSHTPELGRIAYVNFRHPEDAKEARHAKSSRLVLGERQLKIEPMYVRRRSVTPPDVGYLPLHAPYPYRQRSLSPPGPGVSNIRDLRARHYALETLGLSRERERLLDYYGMLDERGRPYGFPPMPVVEDLKPEDDQRATSNLFIGNLDGNVTEAEIEEGLRQVRHHRGRGGHAGPARGQGGAYAFVKFQNLDMAHRAKVAMQGRLIGGNPIKIGYGKANPTTRLWVGGLGPGNSLAALAREFDRLGVSGTSTTRVEESPSRPFPRVPAPVAPRHTTTPRGETYSRHRSLERELRGARERSSPPSHSLLSQRERDRALLERDYTTSPTRSLERRVGGVEAFGRRGARSRSRSRERWLKEREERRNRRRSRSPSTDRLTEEREKEREKERGRSRVRGVGGAVSPDASPDRARVRAPDSTTEPRDHSPDSGVAGRHPSTNEEDPPLSRHHSKRSSIEHVNNHHHRNSEVAAAGSPAAHTDTHTSSSPGTLSEFAQASLSKTWHGFFALKNSSFPTDLYMLEGGAAFFNTVMKDSLKLQSQNQPSQLKIAQRLRMDQTRLDEVSRRIKLGRPDGFAILLAIQGPVDRQAPAPEPGLQVRLLRHLVTYLRNKEAAGVVSLPAAKEGGPGAMLYAFPPGEFSQQYLQAAKRTVGNLDEEHMVIVIVNDTN</sequence>
<feature type="compositionally biased region" description="Low complexity" evidence="10">
    <location>
        <begin position="229"/>
        <end position="238"/>
    </location>
</feature>
<dbReference type="Pfam" id="PF20145">
    <property type="entry name" value="ARMET_N"/>
    <property type="match status" value="1"/>
</dbReference>
<comment type="caution">
    <text evidence="14">The sequence shown here is derived from an EMBL/GenBank/DDBJ whole genome shotgun (WGS) entry which is preliminary data.</text>
</comment>
<proteinExistence type="inferred from homology"/>
<keyword evidence="8" id="KW-0539">Nucleus</keyword>
<dbReference type="PROSITE" id="PS50917">
    <property type="entry name" value="SPOC"/>
    <property type="match status" value="1"/>
</dbReference>
<keyword evidence="4" id="KW-0964">Secreted</keyword>
<evidence type="ECO:0000256" key="7">
    <source>
        <dbReference type="ARBA" id="ARBA00023157"/>
    </source>
</evidence>
<evidence type="ECO:0000256" key="11">
    <source>
        <dbReference type="SAM" id="SignalP"/>
    </source>
</evidence>
<dbReference type="InterPro" id="IPR034475">
    <property type="entry name" value="RBM15B_RRM1"/>
</dbReference>
<feature type="compositionally biased region" description="Basic and acidic residues" evidence="10">
    <location>
        <begin position="723"/>
        <end position="743"/>
    </location>
</feature>
<comment type="similarity">
    <text evidence="3">Belongs to the ARMET family.</text>
</comment>
<evidence type="ECO:0000256" key="10">
    <source>
        <dbReference type="SAM" id="MobiDB-lite"/>
    </source>
</evidence>
<protein>
    <submittedName>
        <fullName evidence="14">Putative RNA-binding protein 15B RNA-binding motif protein 15B</fullName>
    </submittedName>
</protein>
<dbReference type="GO" id="GO:0005783">
    <property type="term" value="C:endoplasmic reticulum"/>
    <property type="evidence" value="ECO:0007669"/>
    <property type="project" value="TreeGrafter"/>
</dbReference>
<dbReference type="InterPro" id="IPR000504">
    <property type="entry name" value="RRM_dom"/>
</dbReference>
<feature type="compositionally biased region" description="Basic and acidic residues" evidence="10">
    <location>
        <begin position="628"/>
        <end position="640"/>
    </location>
</feature>
<keyword evidence="5 11" id="KW-0732">Signal</keyword>
<feature type="region of interest" description="Disordered" evidence="10">
    <location>
        <begin position="784"/>
        <end position="803"/>
    </location>
</feature>
<feature type="domain" description="RRM" evidence="12">
    <location>
        <begin position="286"/>
        <end position="361"/>
    </location>
</feature>
<keyword evidence="6 9" id="KW-0694">RNA-binding</keyword>
<dbReference type="InterPro" id="IPR045333">
    <property type="entry name" value="ARMET-like"/>
</dbReference>
<dbReference type="InterPro" id="IPR012677">
    <property type="entry name" value="Nucleotide-bd_a/b_plait_sf"/>
</dbReference>
<feature type="domain" description="SPOC" evidence="13">
    <location>
        <begin position="806"/>
        <end position="981"/>
    </location>
</feature>
<feature type="chain" id="PRO_5026215864" evidence="11">
    <location>
        <begin position="23"/>
        <end position="982"/>
    </location>
</feature>
<dbReference type="CDD" id="cd12554">
    <property type="entry name" value="RRM1_RBM15B"/>
    <property type="match status" value="1"/>
</dbReference>
<evidence type="ECO:0000313" key="14">
    <source>
        <dbReference type="EMBL" id="KAE8298931.1"/>
    </source>
</evidence>
<feature type="compositionally biased region" description="Basic and acidic residues" evidence="10">
    <location>
        <begin position="600"/>
        <end position="618"/>
    </location>
</feature>
<dbReference type="PROSITE" id="PS50102">
    <property type="entry name" value="RRM"/>
    <property type="match status" value="2"/>
</dbReference>
<evidence type="ECO:0000256" key="3">
    <source>
        <dbReference type="ARBA" id="ARBA00005617"/>
    </source>
</evidence>
<feature type="signal peptide" evidence="11">
    <location>
        <begin position="1"/>
        <end position="22"/>
    </location>
</feature>
<dbReference type="Gene3D" id="1.10.225.10">
    <property type="entry name" value="Saposin-like"/>
    <property type="match status" value="1"/>
</dbReference>
<dbReference type="InterPro" id="IPR045332">
    <property type="entry name" value="ARMET_N"/>
</dbReference>
<evidence type="ECO:0000313" key="15">
    <source>
        <dbReference type="Proteomes" id="UP000424527"/>
    </source>
</evidence>
<dbReference type="GO" id="GO:0071542">
    <property type="term" value="P:dopaminergic neuron differentiation"/>
    <property type="evidence" value="ECO:0007669"/>
    <property type="project" value="TreeGrafter"/>
</dbReference>
<organism evidence="14 15">
    <name type="scientific">Larimichthys crocea</name>
    <name type="common">Large yellow croaker</name>
    <name type="synonym">Pseudosciaena crocea</name>
    <dbReference type="NCBI Taxonomy" id="215358"/>
    <lineage>
        <taxon>Eukaryota</taxon>
        <taxon>Metazoa</taxon>
        <taxon>Chordata</taxon>
        <taxon>Craniata</taxon>
        <taxon>Vertebrata</taxon>
        <taxon>Euteleostomi</taxon>
        <taxon>Actinopterygii</taxon>
        <taxon>Neopterygii</taxon>
        <taxon>Teleostei</taxon>
        <taxon>Neoteleostei</taxon>
        <taxon>Acanthomorphata</taxon>
        <taxon>Eupercaria</taxon>
        <taxon>Sciaenidae</taxon>
        <taxon>Larimichthys</taxon>
    </lineage>
</organism>
<keyword evidence="15" id="KW-1185">Reference proteome</keyword>
<dbReference type="InterPro" id="IPR012921">
    <property type="entry name" value="SPOC_C"/>
</dbReference>
<feature type="region of interest" description="Disordered" evidence="10">
    <location>
        <begin position="224"/>
        <end position="243"/>
    </location>
</feature>
<dbReference type="Gene3D" id="3.30.70.330">
    <property type="match status" value="2"/>
</dbReference>
<evidence type="ECO:0000256" key="6">
    <source>
        <dbReference type="ARBA" id="ARBA00022884"/>
    </source>
</evidence>
<dbReference type="SUPFAM" id="SSF100939">
    <property type="entry name" value="SPOC domain-like"/>
    <property type="match status" value="1"/>
</dbReference>
<dbReference type="GO" id="GO:0031175">
    <property type="term" value="P:neuron projection development"/>
    <property type="evidence" value="ECO:0007669"/>
    <property type="project" value="TreeGrafter"/>
</dbReference>
<dbReference type="InterPro" id="IPR016194">
    <property type="entry name" value="SPOC-like_C_dom_sf"/>
</dbReference>
<dbReference type="Gene3D" id="1.10.720.30">
    <property type="entry name" value="SAP domain"/>
    <property type="match status" value="1"/>
</dbReference>
<dbReference type="SUPFAM" id="SSF54928">
    <property type="entry name" value="RNA-binding domain, RBD"/>
    <property type="match status" value="1"/>
</dbReference>
<evidence type="ECO:0000256" key="4">
    <source>
        <dbReference type="ARBA" id="ARBA00022525"/>
    </source>
</evidence>
<dbReference type="Pfam" id="PF07744">
    <property type="entry name" value="SPOC"/>
    <property type="match status" value="1"/>
</dbReference>
<feature type="compositionally biased region" description="Basic and acidic residues" evidence="10">
    <location>
        <begin position="668"/>
        <end position="681"/>
    </location>
</feature>
<dbReference type="FunFam" id="1.10.225.10:FF:000003">
    <property type="entry name" value="Mesencephalic astrocyte-derived neurotrophic factor"/>
    <property type="match status" value="1"/>
</dbReference>
<dbReference type="GO" id="GO:0005615">
    <property type="term" value="C:extracellular space"/>
    <property type="evidence" value="ECO:0007669"/>
    <property type="project" value="TreeGrafter"/>
</dbReference>
<dbReference type="FunFam" id="1.10.720.30:FF:000003">
    <property type="entry name" value="Mesencephalic astrocyte-derived neurotrophic factor"/>
    <property type="match status" value="1"/>
</dbReference>
<reference evidence="14 15" key="1">
    <citation type="submission" date="2019-07" db="EMBL/GenBank/DDBJ databases">
        <title>Chromosome genome assembly for large yellow croaker.</title>
        <authorList>
            <person name="Xiao S."/>
        </authorList>
    </citation>
    <scope>NUCLEOTIDE SEQUENCE [LARGE SCALE GENOMIC DNA]</scope>
    <source>
        <strain evidence="14">JMULYC20181020</strain>
        <tissue evidence="14">Muscle</tissue>
    </source>
</reference>
<dbReference type="GO" id="GO:0003723">
    <property type="term" value="F:RNA binding"/>
    <property type="evidence" value="ECO:0007669"/>
    <property type="project" value="UniProtKB-UniRule"/>
</dbReference>
<evidence type="ECO:0000256" key="1">
    <source>
        <dbReference type="ARBA" id="ARBA00004123"/>
    </source>
</evidence>
<feature type="compositionally biased region" description="Pro residues" evidence="10">
    <location>
        <begin position="579"/>
        <end position="588"/>
    </location>
</feature>
<dbReference type="Gene3D" id="2.40.290.10">
    <property type="match status" value="1"/>
</dbReference>
<feature type="region of interest" description="Disordered" evidence="10">
    <location>
        <begin position="170"/>
        <end position="204"/>
    </location>
</feature>
<name>A0A6G0J5W0_LARCR</name>